<dbReference type="SMART" id="SM00267">
    <property type="entry name" value="GGDEF"/>
    <property type="match status" value="1"/>
</dbReference>
<feature type="transmembrane region" description="Helical" evidence="10">
    <location>
        <begin position="689"/>
        <end position="714"/>
    </location>
</feature>
<evidence type="ECO:0000256" key="4">
    <source>
        <dbReference type="ARBA" id="ARBA00022840"/>
    </source>
</evidence>
<evidence type="ECO:0000259" key="12">
    <source>
        <dbReference type="PROSITE" id="PS50887"/>
    </source>
</evidence>
<feature type="transmembrane region" description="Helical" evidence="10">
    <location>
        <begin position="2569"/>
        <end position="2590"/>
    </location>
</feature>
<dbReference type="GO" id="GO:0003887">
    <property type="term" value="F:DNA-directed DNA polymerase activity"/>
    <property type="evidence" value="ECO:0007669"/>
    <property type="project" value="InterPro"/>
</dbReference>
<name>A0A813CRQ9_9DINO</name>
<feature type="transmembrane region" description="Helical" evidence="10">
    <location>
        <begin position="648"/>
        <end position="677"/>
    </location>
</feature>
<dbReference type="GO" id="GO:0006457">
    <property type="term" value="P:protein folding"/>
    <property type="evidence" value="ECO:0007669"/>
    <property type="project" value="InterPro"/>
</dbReference>
<dbReference type="InterPro" id="IPR029510">
    <property type="entry name" value="Ald_DH_CS_GLU"/>
</dbReference>
<dbReference type="Gene3D" id="3.10.50.40">
    <property type="match status" value="1"/>
</dbReference>
<evidence type="ECO:0000256" key="6">
    <source>
        <dbReference type="PROSITE-ProRule" id="PRU10007"/>
    </source>
</evidence>
<dbReference type="NCBIfam" id="TIGR00254">
    <property type="entry name" value="GGDEF"/>
    <property type="match status" value="1"/>
</dbReference>
<dbReference type="FunFam" id="3.30.63.10:FF:000002">
    <property type="entry name" value="Guanylate kinase 1"/>
    <property type="match status" value="1"/>
</dbReference>
<keyword evidence="10" id="KW-0812">Transmembrane</keyword>
<protein>
    <recommendedName>
        <fullName evidence="2">guanylate kinase</fullName>
        <ecNumber evidence="2">2.7.4.8</ecNumber>
    </recommendedName>
</protein>
<dbReference type="InterPro" id="IPR027417">
    <property type="entry name" value="P-loop_NTPase"/>
</dbReference>
<evidence type="ECO:0000256" key="1">
    <source>
        <dbReference type="ARBA" id="ARBA00009986"/>
    </source>
</evidence>
<dbReference type="PANTHER" id="PTHR11699">
    <property type="entry name" value="ALDEHYDE DEHYDROGENASE-RELATED"/>
    <property type="match status" value="1"/>
</dbReference>
<dbReference type="Pfam" id="PF00171">
    <property type="entry name" value="Aldedh"/>
    <property type="match status" value="2"/>
</dbReference>
<dbReference type="FunFam" id="3.40.309.10:FF:000012">
    <property type="entry name" value="Betaine aldehyde dehydrogenase"/>
    <property type="match status" value="1"/>
</dbReference>
<evidence type="ECO:0000256" key="10">
    <source>
        <dbReference type="SAM" id="Phobius"/>
    </source>
</evidence>
<feature type="coiled-coil region" evidence="8">
    <location>
        <begin position="3191"/>
        <end position="3218"/>
    </location>
</feature>
<evidence type="ECO:0000313" key="13">
    <source>
        <dbReference type="EMBL" id="CAE7945504.1"/>
    </source>
</evidence>
<dbReference type="InterPro" id="IPR010372">
    <property type="entry name" value="DNA_pol3_delta_N"/>
</dbReference>
<keyword evidence="10" id="KW-1133">Transmembrane helix</keyword>
<dbReference type="Gene3D" id="1.10.287.460">
    <property type="entry name" value="Peptidyl-prolyl cis-trans isomerase, FKBP-type, N-terminal domain"/>
    <property type="match status" value="1"/>
</dbReference>
<feature type="transmembrane region" description="Helical" evidence="10">
    <location>
        <begin position="2499"/>
        <end position="2520"/>
    </location>
</feature>
<dbReference type="InterPro" id="IPR003593">
    <property type="entry name" value="AAA+_ATPase"/>
</dbReference>
<feature type="transmembrane region" description="Helical" evidence="10">
    <location>
        <begin position="2468"/>
        <end position="2493"/>
    </location>
</feature>
<dbReference type="Gene3D" id="3.40.605.10">
    <property type="entry name" value="Aldehyde Dehydrogenase, Chain A, domain 1"/>
    <property type="match status" value="2"/>
</dbReference>
<keyword evidence="3" id="KW-0547">Nucleotide-binding</keyword>
<dbReference type="GO" id="GO:0016620">
    <property type="term" value="F:oxidoreductase activity, acting on the aldehyde or oxo group of donors, NAD or NADP as acceptor"/>
    <property type="evidence" value="ECO:0007669"/>
    <property type="project" value="InterPro"/>
</dbReference>
<dbReference type="GO" id="GO:0003755">
    <property type="term" value="F:peptidyl-prolyl cis-trans isomerase activity"/>
    <property type="evidence" value="ECO:0007669"/>
    <property type="project" value="InterPro"/>
</dbReference>
<gene>
    <name evidence="13" type="primary">dhaS</name>
    <name evidence="13" type="ORF">SNEC2469_LOCUS35593</name>
</gene>
<dbReference type="GO" id="GO:0009360">
    <property type="term" value="C:DNA polymerase III complex"/>
    <property type="evidence" value="ECO:0007669"/>
    <property type="project" value="InterPro"/>
</dbReference>
<dbReference type="Pfam" id="PF04402">
    <property type="entry name" value="SIMPL"/>
    <property type="match status" value="2"/>
</dbReference>
<dbReference type="InterPro" id="IPR016163">
    <property type="entry name" value="Ald_DH_C"/>
</dbReference>
<keyword evidence="8" id="KW-0175">Coiled coil</keyword>
<evidence type="ECO:0000313" key="14">
    <source>
        <dbReference type="Proteomes" id="UP000601435"/>
    </source>
</evidence>
<dbReference type="Gene3D" id="3.30.70.270">
    <property type="match status" value="1"/>
</dbReference>
<feature type="region of interest" description="Disordered" evidence="9">
    <location>
        <begin position="2100"/>
        <end position="2132"/>
    </location>
</feature>
<dbReference type="Gene3D" id="3.40.50.300">
    <property type="entry name" value="P-loop containing nucleotide triphosphate hydrolases"/>
    <property type="match status" value="2"/>
</dbReference>
<dbReference type="Proteomes" id="UP000601435">
    <property type="component" value="Unassembled WGS sequence"/>
</dbReference>
<dbReference type="Gene3D" id="3.30.70.2970">
    <property type="entry name" value="Protein of unknown function (DUF541), domain 2"/>
    <property type="match status" value="2"/>
</dbReference>
<feature type="compositionally biased region" description="Acidic residues" evidence="9">
    <location>
        <begin position="2736"/>
        <end position="2745"/>
    </location>
</feature>
<dbReference type="OrthoDB" id="6334211at2759"/>
<dbReference type="Gene3D" id="3.30.110.170">
    <property type="entry name" value="Protein of unknown function (DUF541), domain 1"/>
    <property type="match status" value="1"/>
</dbReference>
<feature type="compositionally biased region" description="Polar residues" evidence="9">
    <location>
        <begin position="1628"/>
        <end position="1640"/>
    </location>
</feature>
<dbReference type="NCBIfam" id="TIGR03263">
    <property type="entry name" value="guanyl_kin"/>
    <property type="match status" value="1"/>
</dbReference>
<dbReference type="InterPro" id="IPR015590">
    <property type="entry name" value="Aldehyde_DH_dom"/>
</dbReference>
<dbReference type="InterPro" id="IPR016161">
    <property type="entry name" value="Ald_DH/histidinol_DH"/>
</dbReference>
<feature type="active site" evidence="6">
    <location>
        <position position="400"/>
    </location>
</feature>
<feature type="transmembrane region" description="Helical" evidence="10">
    <location>
        <begin position="2631"/>
        <end position="2651"/>
    </location>
</feature>
<dbReference type="GO" id="GO:0005524">
    <property type="term" value="F:ATP binding"/>
    <property type="evidence" value="ECO:0007669"/>
    <property type="project" value="UniProtKB-KW"/>
</dbReference>
<evidence type="ECO:0000256" key="8">
    <source>
        <dbReference type="SAM" id="Coils"/>
    </source>
</evidence>
<feature type="domain" description="GGDEF" evidence="12">
    <location>
        <begin position="2306"/>
        <end position="2440"/>
    </location>
</feature>
<keyword evidence="5 7" id="KW-0560">Oxidoreductase</keyword>
<organism evidence="13 14">
    <name type="scientific">Symbiodinium necroappetens</name>
    <dbReference type="NCBI Taxonomy" id="1628268"/>
    <lineage>
        <taxon>Eukaryota</taxon>
        <taxon>Sar</taxon>
        <taxon>Alveolata</taxon>
        <taxon>Dinophyceae</taxon>
        <taxon>Suessiales</taxon>
        <taxon>Symbiodiniaceae</taxon>
        <taxon>Symbiodinium</taxon>
    </lineage>
</organism>
<reference evidence="13" key="1">
    <citation type="submission" date="2021-02" db="EMBL/GenBank/DDBJ databases">
        <authorList>
            <person name="Dougan E. K."/>
            <person name="Rhodes N."/>
            <person name="Thang M."/>
            <person name="Chan C."/>
        </authorList>
    </citation>
    <scope>NUCLEOTIDE SEQUENCE</scope>
</reference>
<dbReference type="PROSITE" id="PS50887">
    <property type="entry name" value="GGDEF"/>
    <property type="match status" value="1"/>
</dbReference>
<dbReference type="CDD" id="cd00071">
    <property type="entry name" value="GMPK"/>
    <property type="match status" value="1"/>
</dbReference>
<dbReference type="GO" id="GO:0003677">
    <property type="term" value="F:DNA binding"/>
    <property type="evidence" value="ECO:0007669"/>
    <property type="project" value="InterPro"/>
</dbReference>
<dbReference type="PROSITE" id="PS50052">
    <property type="entry name" value="GUANYLATE_KINASE_2"/>
    <property type="match status" value="1"/>
</dbReference>
<feature type="transmembrane region" description="Helical" evidence="10">
    <location>
        <begin position="2599"/>
        <end position="2619"/>
    </location>
</feature>
<dbReference type="HAMAP" id="MF_00328">
    <property type="entry name" value="Guanylate_kinase"/>
    <property type="match status" value="1"/>
</dbReference>
<keyword evidence="14" id="KW-1185">Reference proteome</keyword>
<dbReference type="InterPro" id="IPR008145">
    <property type="entry name" value="GK/Ca_channel_bsu"/>
</dbReference>
<dbReference type="CDD" id="cd01949">
    <property type="entry name" value="GGDEF"/>
    <property type="match status" value="1"/>
</dbReference>
<dbReference type="InterPro" id="IPR008144">
    <property type="entry name" value="Guanylate_kin-like_dom"/>
</dbReference>
<evidence type="ECO:0000256" key="9">
    <source>
        <dbReference type="SAM" id="MobiDB-lite"/>
    </source>
</evidence>
<accession>A0A813CRQ9</accession>
<dbReference type="Gene3D" id="1.10.8.60">
    <property type="match status" value="1"/>
</dbReference>
<keyword evidence="4" id="KW-0067">ATP-binding</keyword>
<dbReference type="EC" id="2.7.4.8" evidence="2"/>
<comment type="similarity">
    <text evidence="1 7">Belongs to the aldehyde dehydrogenase family.</text>
</comment>
<dbReference type="SMART" id="SM00072">
    <property type="entry name" value="GuKc"/>
    <property type="match status" value="1"/>
</dbReference>
<dbReference type="SUPFAM" id="SSF54534">
    <property type="entry name" value="FKBP-like"/>
    <property type="match status" value="1"/>
</dbReference>
<dbReference type="InterPro" id="IPR017665">
    <property type="entry name" value="Guanylate_kinase"/>
</dbReference>
<comment type="caution">
    <text evidence="13">The sequence shown here is derived from an EMBL/GenBank/DDBJ whole genome shotgun (WGS) entry which is preliminary data.</text>
</comment>
<proteinExistence type="inferred from homology"/>
<sequence length="3831" mass="409473">MCQTLACKTTARRGLVRTAACGVDRVIVALRGALMIVSGSSSPGSHSAVQNMDMTHAGSHGASAVGGGGIEGDDGHVVFLVQTETQKGTPAIRGVKCFSALFSFGFSVIGNDEATDERTETTANGETALATRDGDGPRLEFGGRWDYAPAPESVKVEIAASYGLFIDGKFVDAKESFATINPATEKPLAKIGEASEKDVDRAVKAARAALGPWSKLPAKERGKYLFRIARRIQERARELAVLETMDGGKPIKESRDVDIPLAAQHFFYHAGWADKLQYAFPGCAAGDIEPIGVCGQIIPWNFPLLMLAWKIAPALACGNTVVLKPAETTSLTALRFAEICAEVGLPKGVVNIVTGHGGTGAALARHTGIDKLAFTGSTEVGKALARIKAERGDGIGLTLELGGKSPNIIFEDASVEQAIEGIIQGIYFNQGHVCCAGSRLFVQESIAEEVAEKLRIRLASLRVGDPMDKNTDVGAINSKGQLETIERYIDIGAREGAVLHKVNGSPLPKKGYFCAPCFFTDVQQSHTIAQEEIFGPVLAVQTFRTPEEALSRANNSPYGLAAGVWTDKGAKIFEIASRLEAGVVWLNTYNKFDAASPFGGFKESGFGREGSGRVGDVEMARVLPTSGRIQYDLRDGFVRVDSRPQRQFLAGSFMCFWLIGWAIGEVIAIGILVSGFVTSGSNGSGSGGGLFAGGISLFMVVWLAGWTLGGVMVFRQVFWMFAGREQIEITSLSLTHRVRSPIMSKVKEYDLAEISRMRVASFNPHQAQMNAMRGGMDSISFRYGDKTCTMGRSLSNDEAEDVLDRVRAIFPEIVVDNNVLSGTGLRVARLNWRSESRSTRMKMIERLVWMVAVVVGLVPSLALAQMEGRGAYEVVGPTITVTGEGAVDVTPDTAVVELSVIESGATAERLADSIARSMERVLDELKKLDLPGAEFSTTSVSIEPVYEGQSDEDRRLRKRPRLLGYRAESTVGVRTSGLERVSEIIDVGTRAGANSVGEVRFVLEDDREARLRSLALAVKDAREQADAIAQALGVEVTGLVNVGGTVYGGGGYSIFENEDVSWHEWIEVGKVMAMNRRMAGLVIGMAAVFSSAAVAIAQEGAACACAGCACAGAGSVLSVTATGSVEIDPDRAIVSVGVVEEGDTAQSAMHAVNAKLAEAKAGIEALEIRGTRLSTSNVSVYPVFENRPRALRGEGEAPTIVGYRASNTLRVQIDDIERTGEVIDVSVKSGANQLQGVEFTTRDPFEAQTRALAEATMRAKTKANVMAGAMGATIRRVVSAQESGATAPPSPRYARGETMMMSDMAPTPIEAGILTEAMTMRRCATVLAVMAGCLVIGGSLTAREASERPADMTEKEKVGYAVGFDLGILTLEQIRADGVVVDMESFLRGISDAMLEREPRMSGSEIYASLADLEREVNDRLAQARLSEDPSFKLVHDENLRRSREFHETFGAKEGVVTLDSGVQYMVVESGSGDSPTLDDTIEVTFQGRTLAGQEIGEAGTVRIAVETMLPGGREVAQLMRPGDTWVIAIPPSMAHGAAGKAVGRTALFILLASVLVSGTAEAQYALDRGLGVSRVNVSTTNHRGRMTASPYRVNRNTGTFVYDRSAAYNDSAYSMYQRMEVGRTLNNPTVTTQNFTPRQLTPRGLEHGSTIGPDVRATSRVARGTYGVRNNATHAHGGVTSRGYASVSTTYAVPTTPETYTRPAARANPDRVTDPVVTDRATARVHLQSETRELSATAQERLATTGHLPDPAPLTRRTYSVIGRHETYKLYVGGAFPRSESGRSTIVRDEDWEVVAHVCHASRKDLRDAVKAARGALNGWRGRDAYNRGQILYRMGEMLEGKRGEFEDALRRVVGLTKAEAADEVDESVDRLVAYAGWCDKYTQALGCHNAVAGPYYNFTVPEPTGVVVCVAPEAPSLLGLVSVVAPVIAGGNTCVALSSEAEPITASVFGEVCATSDVPGGVVNVLTGMRAELLKWAAEHREVNAIHAGGLSDDERRAVELGSAENVKRVVVRDGETDFFNAESCTSPWWMEPFVEMKTIWHPSSAGWWGLKTGMASTGMGGWPMGRAVAVRDGGGYEPMGADESKAGGVGSVMNGELSASVGGSATEETQGPPVASVDEESEYGEREASVSPERRAALCGAIGGGCAFAGALVCGLFGAPVVLTALAGAFCGAVGTLVSVLVHFSKSAREAVDRRESFERVLEQALEPKRTVSFESLLAFCTDAELGGIAQRVHEALTRTHHHRLEAGWLRREMDTLADSKAKAKTAALRKEATTDPLTNLVNRRGFEEGFTKLFREARRSGEELALLAIDLDKFKQLNDTHGHAMGDEALVAAGQVLNAESRETDIAARIGGDELFLVLYDTDRTQAAGVAQRIAQAFSSHKKSRQLGEDWPTMSVGVALSKSDGATTEADLLQFADEALYASKRAGRSCSTMYGDLKSQGAIVSQTERAKNTSTTSEDARFPLLLRGLCVILSLAVGLSAAAGIWLGVTRGEELMLGFEICVFLACVFGVLTGLGKFGFAPALSMFIVGGTVLTGATLSVPAFSSVIESGSVSPNAPGAELLPAVYVRLGCAGLFFGLAALTALAQRPSKSVPLLVKGMILAVPLAAVAAVFVVDSILNKVLALNGILLAAVAVVSLLVVIGFIAASGHYLIRAFEDAEGADEALARAGIVGLQLESLGRGPALDVEQEDVVARELGDGEVLDGGVEGDALSGGVGAGGVGEGDEQAPVREDEEPGDAEGEGGGQEGSGSREECGEEDEGLLGSVGPFLGDAPADDPLVGVQRIAQEGAELEGRGSKKKEPVELTPGHRVVLLKGKERFLMGLFADQLIERLRETHGDVEVSRFDGAEATPADVLDECRSFGLLSAHKAVVVRNAEDFVSKEQRALVERYAQSPSEGATLILQAEGWRPGKLDKMIEAVGAIKECDLVNETQAMRWAVGRAKVRHGGELDPRAAEELVARVGPDLGRLDSELGKLVSAAGAGRPVTRELVAEMVELSREQAVWLIQGALASGDASRGLHKLHELMETSGIDAVPMRYFYADVARKVHQYARARESGMPGNIAMRQAKMFGDGVNEMVSLAEAVGGEGARALLRASVEADVRGKTGQGDPVRGLEMLTVRFSEEWRFDDSGPASMRAEGRTPMSGRGRIALSSFRVIALGLCAGAGLSLSGCGTGQAASADASPGEFEETTKLLDEYAARNATAEREIASSEAGELRSNVTPVTTAEGEIVLDDEATRAARGEADATPAARAKTATGADLDAQIESYATELAVMLAERATRDEFGVGYGDLARLAMLDAVAPGLFNTYYLDAAGATALTDAQREALTLWRALVLDAVVEMEDSLDEERLVLYREVREREEAWREWGELTISDASLCTAVYGYGHYDAMNADEDGRFRLIAGRRYRAVVYVEVEGFTHEPAVREGVEGFESSVALGMSLYQQQGEGSGSAGGAGDLLTWKTSEESVKDFSRRARRDYFLVQTVELPETLSTGRYTLKVRVRDLSSERQTERLVPIDVVSLEGAREDSSGLLVVISGPSGVGKTTITRAVNERLGDTVFSVSATTRAQTEADRDGVDYHFLTADQFDEKVRAGAFLEHAEYAGKRYGTLREPVEAALADGKTVLLEIDVQGAEQIKARMPGAFALFVLPPSEDDLLARLRNRKREGEEAIRRRFEIAKNEIARAKACGAYDVFIVNDDVERAIDEALTLDQVEEFEVRISGGEQSQSDGLERVADGDRIEIVEIRYEFIGVQRLDTVSSEGAAWEVFQVDGHDRVGVATDRRGEDVPVVRVGEMQALDNLLVSRDQSARDRAIHVRACACEVFWFQVGP</sequence>
<dbReference type="InterPro" id="IPR043128">
    <property type="entry name" value="Rev_trsase/Diguanyl_cyclase"/>
</dbReference>
<dbReference type="InterPro" id="IPR046357">
    <property type="entry name" value="PPIase_dom_sf"/>
</dbReference>
<evidence type="ECO:0000256" key="3">
    <source>
        <dbReference type="ARBA" id="ARBA00022741"/>
    </source>
</evidence>
<dbReference type="GO" id="GO:0006260">
    <property type="term" value="P:DNA replication"/>
    <property type="evidence" value="ECO:0007669"/>
    <property type="project" value="InterPro"/>
</dbReference>
<evidence type="ECO:0000256" key="5">
    <source>
        <dbReference type="ARBA" id="ARBA00023002"/>
    </source>
</evidence>
<dbReference type="SUPFAM" id="SSF52540">
    <property type="entry name" value="P-loop containing nucleoside triphosphate hydrolases"/>
    <property type="match status" value="2"/>
</dbReference>
<dbReference type="Pfam" id="PF01346">
    <property type="entry name" value="FKBP_N"/>
    <property type="match status" value="1"/>
</dbReference>
<feature type="transmembrane region" description="Helical" evidence="10">
    <location>
        <begin position="2527"/>
        <end position="2549"/>
    </location>
</feature>
<evidence type="ECO:0000256" key="2">
    <source>
        <dbReference type="ARBA" id="ARBA00012961"/>
    </source>
</evidence>
<keyword evidence="10" id="KW-0472">Membrane</keyword>
<evidence type="ECO:0000256" key="7">
    <source>
        <dbReference type="RuleBase" id="RU003345"/>
    </source>
</evidence>
<dbReference type="PROSITE" id="PS00687">
    <property type="entry name" value="ALDEHYDE_DEHYDR_GLU"/>
    <property type="match status" value="1"/>
</dbReference>
<dbReference type="InterPro" id="IPR029787">
    <property type="entry name" value="Nucleotide_cyclase"/>
</dbReference>
<evidence type="ECO:0000259" key="11">
    <source>
        <dbReference type="PROSITE" id="PS50052"/>
    </source>
</evidence>
<feature type="transmembrane region" description="Helical" evidence="10">
    <location>
        <begin position="847"/>
        <end position="866"/>
    </location>
</feature>
<dbReference type="Pfam" id="PF00990">
    <property type="entry name" value="GGDEF"/>
    <property type="match status" value="1"/>
</dbReference>
<dbReference type="InterPro" id="IPR016162">
    <property type="entry name" value="Ald_DH_N"/>
</dbReference>
<feature type="region of interest" description="Disordered" evidence="9">
    <location>
        <begin position="2718"/>
        <end position="2781"/>
    </location>
</feature>
<feature type="domain" description="Guanylate kinase-like" evidence="11">
    <location>
        <begin position="3532"/>
        <end position="3713"/>
    </location>
</feature>
<dbReference type="GO" id="GO:0004385">
    <property type="term" value="F:GMP kinase activity"/>
    <property type="evidence" value="ECO:0007669"/>
    <property type="project" value="UniProtKB-EC"/>
</dbReference>
<dbReference type="Gene3D" id="1.20.272.10">
    <property type="match status" value="1"/>
</dbReference>
<dbReference type="FunFam" id="3.30.70.270:FF:000001">
    <property type="entry name" value="Diguanylate cyclase domain protein"/>
    <property type="match status" value="1"/>
</dbReference>
<dbReference type="Pfam" id="PF00625">
    <property type="entry name" value="Guanylate_kin"/>
    <property type="match status" value="1"/>
</dbReference>
<feature type="region of interest" description="Disordered" evidence="9">
    <location>
        <begin position="1628"/>
        <end position="1654"/>
    </location>
</feature>
<dbReference type="SUPFAM" id="SSF55073">
    <property type="entry name" value="Nucleotide cyclase"/>
    <property type="match status" value="1"/>
</dbReference>
<dbReference type="InterPro" id="IPR000774">
    <property type="entry name" value="PPIase_FKBP_N"/>
</dbReference>
<dbReference type="FunFam" id="3.40.605.10:FF:000001">
    <property type="entry name" value="Aldehyde dehydrogenase 1"/>
    <property type="match status" value="1"/>
</dbReference>
<dbReference type="SMART" id="SM00382">
    <property type="entry name" value="AAA"/>
    <property type="match status" value="1"/>
</dbReference>
<dbReference type="InterPro" id="IPR005790">
    <property type="entry name" value="DNA_polIII_delta"/>
</dbReference>
<dbReference type="InterPro" id="IPR007497">
    <property type="entry name" value="SIMPL/DUF541"/>
</dbReference>
<dbReference type="InterPro" id="IPR036944">
    <property type="entry name" value="PPIase_FKBP_N_sf"/>
</dbReference>
<dbReference type="Gene3D" id="3.40.309.10">
    <property type="entry name" value="Aldehyde Dehydrogenase, Chain A, domain 2"/>
    <property type="match status" value="1"/>
</dbReference>
<dbReference type="InterPro" id="IPR000160">
    <property type="entry name" value="GGDEF_dom"/>
</dbReference>
<dbReference type="Pfam" id="PF06144">
    <property type="entry name" value="DNA_pol3_delta"/>
    <property type="match status" value="1"/>
</dbReference>
<dbReference type="SUPFAM" id="SSF53720">
    <property type="entry name" value="ALDH-like"/>
    <property type="match status" value="2"/>
</dbReference>
<dbReference type="Gene3D" id="3.30.63.10">
    <property type="entry name" value="Guanylate Kinase phosphate binding domain"/>
    <property type="match status" value="1"/>
</dbReference>
<dbReference type="EMBL" id="CAJNJA010103841">
    <property type="protein sequence ID" value="CAE7945504.1"/>
    <property type="molecule type" value="Genomic_DNA"/>
</dbReference>
<dbReference type="NCBIfam" id="TIGR01128">
    <property type="entry name" value="holA"/>
    <property type="match status" value="1"/>
</dbReference>